<gene>
    <name evidence="2" type="ORF">MBOE_17820</name>
</gene>
<evidence type="ECO:0008006" key="4">
    <source>
        <dbReference type="Google" id="ProtNLM"/>
    </source>
</evidence>
<feature type="compositionally biased region" description="Polar residues" evidence="1">
    <location>
        <begin position="355"/>
        <end position="365"/>
    </location>
</feature>
<feature type="region of interest" description="Disordered" evidence="1">
    <location>
        <begin position="309"/>
        <end position="331"/>
    </location>
</feature>
<evidence type="ECO:0000256" key="1">
    <source>
        <dbReference type="SAM" id="MobiDB-lite"/>
    </source>
</evidence>
<sequence>MPSSEPKETELNLALRPYVTAGVALVGAGVIAVTPVAAPPPEVHLPALPSQASVELSAFTNPLETWAAVITTAFTNAGALGQAVVDNPAPILRQVIANQTANATTLAGIGQTVATNIGTLLDPSNPSSIPGFLQKALSQAAAGDVRSAIDSIYSGLIVFPAFLIGFPLLQTYGVVNTTAENIQKFVAELPGLVAGAGMNFAFGTLGSIKGALQDSAQGIVDAVQAGDIETAASVALNAPAALIGAALNGYAPFGKSGLLGEDGPIRAIINWQEHAAEAIGKPAPPITFPELARISTVPDAAAASTLTLSMDPTPAAPEPSANSVDPTAADGVAPIPAKQARSSLVRQSLVAAPSKVSSLGSTSKQAARVTSGVRDGISATVNKIGEGVKKALAKPEKKATSAPNDKGASPGSSGDSK</sequence>
<feature type="compositionally biased region" description="Basic and acidic residues" evidence="1">
    <location>
        <begin position="387"/>
        <end position="399"/>
    </location>
</feature>
<evidence type="ECO:0000313" key="3">
    <source>
        <dbReference type="Proteomes" id="UP000466683"/>
    </source>
</evidence>
<protein>
    <recommendedName>
        <fullName evidence="4">PE-PGRS family protein</fullName>
    </recommendedName>
</protein>
<feature type="region of interest" description="Disordered" evidence="1">
    <location>
        <begin position="387"/>
        <end position="417"/>
    </location>
</feature>
<evidence type="ECO:0000313" key="2">
    <source>
        <dbReference type="EMBL" id="BBX90133.1"/>
    </source>
</evidence>
<dbReference type="EMBL" id="AP022579">
    <property type="protein sequence ID" value="BBX90133.1"/>
    <property type="molecule type" value="Genomic_DNA"/>
</dbReference>
<dbReference type="Proteomes" id="UP000466683">
    <property type="component" value="Chromosome"/>
</dbReference>
<feature type="region of interest" description="Disordered" evidence="1">
    <location>
        <begin position="352"/>
        <end position="373"/>
    </location>
</feature>
<organism evidence="2 3">
    <name type="scientific">Mycolicibacterium boenickei</name>
    <dbReference type="NCBI Taxonomy" id="146017"/>
    <lineage>
        <taxon>Bacteria</taxon>
        <taxon>Bacillati</taxon>
        <taxon>Actinomycetota</taxon>
        <taxon>Actinomycetes</taxon>
        <taxon>Mycobacteriales</taxon>
        <taxon>Mycobacteriaceae</taxon>
        <taxon>Mycolicibacterium</taxon>
    </lineage>
</organism>
<keyword evidence="3" id="KW-1185">Reference proteome</keyword>
<reference evidence="2 3" key="1">
    <citation type="journal article" date="2019" name="Emerg. Microbes Infect.">
        <title>Comprehensive subspecies identification of 175 nontuberculous mycobacteria species based on 7547 genomic profiles.</title>
        <authorList>
            <person name="Matsumoto Y."/>
            <person name="Kinjo T."/>
            <person name="Motooka D."/>
            <person name="Nabeya D."/>
            <person name="Jung N."/>
            <person name="Uechi K."/>
            <person name="Horii T."/>
            <person name="Iida T."/>
            <person name="Fujita J."/>
            <person name="Nakamura S."/>
        </authorList>
    </citation>
    <scope>NUCLEOTIDE SEQUENCE [LARGE SCALE GENOMIC DNA]</scope>
    <source>
        <strain evidence="2 3">JCM 15653</strain>
    </source>
</reference>
<name>A0ABM7ITJ7_9MYCO</name>
<accession>A0ABM7ITJ7</accession>
<proteinExistence type="predicted"/>